<keyword evidence="10" id="KW-1185">Reference proteome</keyword>
<feature type="transmembrane region" description="Helical" evidence="7">
    <location>
        <begin position="239"/>
        <end position="259"/>
    </location>
</feature>
<dbReference type="Proteomes" id="UP000662747">
    <property type="component" value="Chromosome"/>
</dbReference>
<feature type="transmembrane region" description="Helical" evidence="7">
    <location>
        <begin position="93"/>
        <end position="114"/>
    </location>
</feature>
<keyword evidence="5 7" id="KW-1133">Transmembrane helix</keyword>
<dbReference type="InterPro" id="IPR036259">
    <property type="entry name" value="MFS_trans_sf"/>
</dbReference>
<dbReference type="PANTHER" id="PTHR23513:SF11">
    <property type="entry name" value="STAPHYLOFERRIN A TRANSPORTER"/>
    <property type="match status" value="1"/>
</dbReference>
<comment type="subcellular location">
    <subcellularLocation>
        <location evidence="1">Cell membrane</location>
        <topology evidence="1">Multi-pass membrane protein</topology>
    </subcellularLocation>
</comment>
<feature type="transmembrane region" description="Helical" evidence="7">
    <location>
        <begin position="326"/>
        <end position="348"/>
    </location>
</feature>
<dbReference type="RefSeq" id="WP_206725658.1">
    <property type="nucleotide sequence ID" value="NZ_CP071090.1"/>
</dbReference>
<evidence type="ECO:0000256" key="5">
    <source>
        <dbReference type="ARBA" id="ARBA00022989"/>
    </source>
</evidence>
<dbReference type="InterPro" id="IPR010290">
    <property type="entry name" value="TM_effector"/>
</dbReference>
<dbReference type="Gene3D" id="1.20.1250.20">
    <property type="entry name" value="MFS general substrate transporter like domains"/>
    <property type="match status" value="1"/>
</dbReference>
<name>A0ABX7P1T5_9BACT</name>
<evidence type="ECO:0000313" key="9">
    <source>
        <dbReference type="EMBL" id="QSQ24091.1"/>
    </source>
</evidence>
<accession>A0ABX7P1T5</accession>
<evidence type="ECO:0000256" key="4">
    <source>
        <dbReference type="ARBA" id="ARBA00022692"/>
    </source>
</evidence>
<protein>
    <submittedName>
        <fullName evidence="9">MFS transporter</fullName>
    </submittedName>
</protein>
<keyword evidence="4 7" id="KW-0812">Transmembrane</keyword>
<feature type="transmembrane region" description="Helical" evidence="7">
    <location>
        <begin position="302"/>
        <end position="320"/>
    </location>
</feature>
<dbReference type="PANTHER" id="PTHR23513">
    <property type="entry name" value="INTEGRAL MEMBRANE EFFLUX PROTEIN-RELATED"/>
    <property type="match status" value="1"/>
</dbReference>
<feature type="transmembrane region" description="Helical" evidence="7">
    <location>
        <begin position="182"/>
        <end position="203"/>
    </location>
</feature>
<evidence type="ECO:0000259" key="8">
    <source>
        <dbReference type="PROSITE" id="PS50850"/>
    </source>
</evidence>
<dbReference type="CDD" id="cd06173">
    <property type="entry name" value="MFS_MefA_like"/>
    <property type="match status" value="1"/>
</dbReference>
<feature type="transmembrane region" description="Helical" evidence="7">
    <location>
        <begin position="271"/>
        <end position="290"/>
    </location>
</feature>
<dbReference type="Pfam" id="PF05977">
    <property type="entry name" value="MFS_3"/>
    <property type="match status" value="1"/>
</dbReference>
<gene>
    <name evidence="9" type="ORF">JY651_03690</name>
</gene>
<dbReference type="SUPFAM" id="SSF103473">
    <property type="entry name" value="MFS general substrate transporter"/>
    <property type="match status" value="1"/>
</dbReference>
<reference evidence="9 10" key="1">
    <citation type="submission" date="2021-02" db="EMBL/GenBank/DDBJ databases">
        <title>De Novo genome assembly of isolated myxobacteria.</title>
        <authorList>
            <person name="Stevens D.C."/>
        </authorList>
    </citation>
    <scope>NUCLEOTIDE SEQUENCE [LARGE SCALE GENOMIC DNA]</scope>
    <source>
        <strain evidence="10">SCPEA02</strain>
    </source>
</reference>
<keyword evidence="6 7" id="KW-0472">Membrane</keyword>
<keyword evidence="2" id="KW-0813">Transport</keyword>
<evidence type="ECO:0000256" key="7">
    <source>
        <dbReference type="SAM" id="Phobius"/>
    </source>
</evidence>
<feature type="transmembrane region" description="Helical" evidence="7">
    <location>
        <begin position="360"/>
        <end position="380"/>
    </location>
</feature>
<feature type="transmembrane region" description="Helical" evidence="7">
    <location>
        <begin position="121"/>
        <end position="140"/>
    </location>
</feature>
<dbReference type="PROSITE" id="PS50850">
    <property type="entry name" value="MFS"/>
    <property type="match status" value="1"/>
</dbReference>
<sequence length="551" mass="58502">MSSDATVETSAPPAPATGAWAPLGHPTFRALWLAVLASNIGTWVHDVAASWFMSERTSSPLMVAAVQAATTLPVVTFALVAGTLADIVDRRRYLIVVQLWMLAMTTVLTLLAHADRLDAETLLVLTFALGAGAAMAMPAQAATTAELVPRPLLAPAVALSSIGVNIARSIGPALGGLIVARFGAAWAFSVNALSFLGVVTVLWRWRRVAPVSTLPSEPFGLALRAGLRYAARASDFRSVLFKSACFFLFASALPSQLAIVVRQQLSAGAGTYGMLLGFMGLGAVAGAIALPKLRARLDADRLVLGATLLYAATMLALAAVRDLRVLALAMLLSGSAWIVVLSSLQTAAHVSVPTWVRARALALYIGTFSAGMAGGSLLWGTVAQQAGTEVALTAAAVSAALASFFSLRFRLSAAMGRDTAPSQHWPAPTMAGDVTPDRGPVLVTVEYRIEPAAREDFLHQLHLLGETRRRDGAMQWGVMEDAAEPGCFLEYFLIASWMEHLRQHERVTNEEKRIQDALRALHRGAQSPVVRHFATATPTGTRNVTSEEDLP</sequence>
<dbReference type="InterPro" id="IPR020846">
    <property type="entry name" value="MFS_dom"/>
</dbReference>
<feature type="domain" description="Major facilitator superfamily (MFS) profile" evidence="8">
    <location>
        <begin position="27"/>
        <end position="414"/>
    </location>
</feature>
<evidence type="ECO:0000256" key="1">
    <source>
        <dbReference type="ARBA" id="ARBA00004651"/>
    </source>
</evidence>
<evidence type="ECO:0000256" key="3">
    <source>
        <dbReference type="ARBA" id="ARBA00022475"/>
    </source>
</evidence>
<dbReference type="EMBL" id="CP071090">
    <property type="protein sequence ID" value="QSQ24091.1"/>
    <property type="molecule type" value="Genomic_DNA"/>
</dbReference>
<feature type="transmembrane region" description="Helical" evidence="7">
    <location>
        <begin position="386"/>
        <end position="407"/>
    </location>
</feature>
<proteinExistence type="predicted"/>
<feature type="transmembrane region" description="Helical" evidence="7">
    <location>
        <begin position="61"/>
        <end position="81"/>
    </location>
</feature>
<organism evidence="9 10">
    <name type="scientific">Pyxidicoccus parkwayensis</name>
    <dbReference type="NCBI Taxonomy" id="2813578"/>
    <lineage>
        <taxon>Bacteria</taxon>
        <taxon>Pseudomonadati</taxon>
        <taxon>Myxococcota</taxon>
        <taxon>Myxococcia</taxon>
        <taxon>Myxococcales</taxon>
        <taxon>Cystobacterineae</taxon>
        <taxon>Myxococcaceae</taxon>
        <taxon>Pyxidicoccus</taxon>
    </lineage>
</organism>
<evidence type="ECO:0000256" key="2">
    <source>
        <dbReference type="ARBA" id="ARBA00022448"/>
    </source>
</evidence>
<keyword evidence="3" id="KW-1003">Cell membrane</keyword>
<evidence type="ECO:0000256" key="6">
    <source>
        <dbReference type="ARBA" id="ARBA00023136"/>
    </source>
</evidence>
<evidence type="ECO:0000313" key="10">
    <source>
        <dbReference type="Proteomes" id="UP000662747"/>
    </source>
</evidence>